<feature type="region of interest" description="Disordered" evidence="1">
    <location>
        <begin position="263"/>
        <end position="284"/>
    </location>
</feature>
<dbReference type="EMBL" id="SJPQ01000002">
    <property type="protein sequence ID" value="TWT88477.1"/>
    <property type="molecule type" value="Genomic_DNA"/>
</dbReference>
<dbReference type="PANTHER" id="PTHR37833">
    <property type="entry name" value="LIPOPROTEIN-RELATED"/>
    <property type="match status" value="1"/>
</dbReference>
<keyword evidence="3" id="KW-1185">Reference proteome</keyword>
<dbReference type="Proteomes" id="UP000315440">
    <property type="component" value="Unassembled WGS sequence"/>
</dbReference>
<organism evidence="2 3">
    <name type="scientific">Pseudobythopirellula maris</name>
    <dbReference type="NCBI Taxonomy" id="2527991"/>
    <lineage>
        <taxon>Bacteria</taxon>
        <taxon>Pseudomonadati</taxon>
        <taxon>Planctomycetota</taxon>
        <taxon>Planctomycetia</taxon>
        <taxon>Pirellulales</taxon>
        <taxon>Lacipirellulaceae</taxon>
        <taxon>Pseudobythopirellula</taxon>
    </lineage>
</organism>
<proteinExistence type="predicted"/>
<name>A0A5C5ZNI6_9BACT</name>
<accession>A0A5C5ZNI6</accession>
<dbReference type="PANTHER" id="PTHR37833:SF1">
    <property type="entry name" value="SIGNAL PEPTIDE PROTEIN"/>
    <property type="match status" value="1"/>
</dbReference>
<reference evidence="2 3" key="1">
    <citation type="submission" date="2019-02" db="EMBL/GenBank/DDBJ databases">
        <title>Deep-cultivation of Planctomycetes and their phenomic and genomic characterization uncovers novel biology.</title>
        <authorList>
            <person name="Wiegand S."/>
            <person name="Jogler M."/>
            <person name="Boedeker C."/>
            <person name="Pinto D."/>
            <person name="Vollmers J."/>
            <person name="Rivas-Marin E."/>
            <person name="Kohn T."/>
            <person name="Peeters S.H."/>
            <person name="Heuer A."/>
            <person name="Rast P."/>
            <person name="Oberbeckmann S."/>
            <person name="Bunk B."/>
            <person name="Jeske O."/>
            <person name="Meyerdierks A."/>
            <person name="Storesund J.E."/>
            <person name="Kallscheuer N."/>
            <person name="Luecker S."/>
            <person name="Lage O.M."/>
            <person name="Pohl T."/>
            <person name="Merkel B.J."/>
            <person name="Hornburger P."/>
            <person name="Mueller R.-W."/>
            <person name="Bruemmer F."/>
            <person name="Labrenz M."/>
            <person name="Spormann A.M."/>
            <person name="Op Den Camp H."/>
            <person name="Overmann J."/>
            <person name="Amann R."/>
            <person name="Jetten M.S.M."/>
            <person name="Mascher T."/>
            <person name="Medema M.H."/>
            <person name="Devos D.P."/>
            <person name="Kaster A.-K."/>
            <person name="Ovreas L."/>
            <person name="Rohde M."/>
            <person name="Galperin M.Y."/>
            <person name="Jogler C."/>
        </authorList>
    </citation>
    <scope>NUCLEOTIDE SEQUENCE [LARGE SCALE GENOMIC DNA]</scope>
    <source>
        <strain evidence="2 3">Mal64</strain>
    </source>
</reference>
<evidence type="ECO:0000313" key="3">
    <source>
        <dbReference type="Proteomes" id="UP000315440"/>
    </source>
</evidence>
<dbReference type="OrthoDB" id="215317at2"/>
<protein>
    <recommendedName>
        <fullName evidence="4">DUF1573 domain-containing protein</fullName>
    </recommendedName>
</protein>
<dbReference type="InterPro" id="IPR011467">
    <property type="entry name" value="DUF1573"/>
</dbReference>
<evidence type="ECO:0000313" key="2">
    <source>
        <dbReference type="EMBL" id="TWT88477.1"/>
    </source>
</evidence>
<evidence type="ECO:0008006" key="4">
    <source>
        <dbReference type="Google" id="ProtNLM"/>
    </source>
</evidence>
<comment type="caution">
    <text evidence="2">The sequence shown here is derived from an EMBL/GenBank/DDBJ whole genome shotgun (WGS) entry which is preliminary data.</text>
</comment>
<dbReference type="Pfam" id="PF07610">
    <property type="entry name" value="DUF1573"/>
    <property type="match status" value="1"/>
</dbReference>
<dbReference type="InterPro" id="IPR013783">
    <property type="entry name" value="Ig-like_fold"/>
</dbReference>
<gene>
    <name evidence="2" type="ORF">Mal64_19600</name>
</gene>
<dbReference type="AlphaFoldDB" id="A0A5C5ZNI6"/>
<evidence type="ECO:0000256" key="1">
    <source>
        <dbReference type="SAM" id="MobiDB-lite"/>
    </source>
</evidence>
<dbReference type="RefSeq" id="WP_146399570.1">
    <property type="nucleotide sequence ID" value="NZ_SJPQ01000002.1"/>
</dbReference>
<sequence>MICLRAAGAIWRRPLSGVYLSVLLGATHTVKTRPRKRQRLVVVFLATFVTVAAPSNAAPEKASGHTSRELGPRAVFDSTRYDFGVAPPKEPQEHTFLVRNEGDAPLTVKQVATSCKCVVTEMPEGPIVPGQSARITAGWFGRVDTPDYSQTITLKTNDPRQEIVELRVVGTIAFPVTFRPNLLSLRDVLKGQPYETSAEVVSTTWEHFEIKDIDAETHGYTHRLEPLDADELRRAGAKSGYRLHLTMGEGRPVGEFQESIKMSVHPPNDSAAATGTENEAENEAEAEAEPFDIYLPIFGKVSGRISVIGKDVQNDGTVRAFADRKPGARTTRLMVKVRDPKKGLGLVGFESAHPGLTARLEPLGNGLDAKGLHYLYLDVEGLKFKQSRMGDRAIALRLEFEHPRIERLELKVEVVLEDSVISGQGLPGRRHTARRGG</sequence>
<dbReference type="Gene3D" id="2.60.40.10">
    <property type="entry name" value="Immunoglobulins"/>
    <property type="match status" value="1"/>
</dbReference>